<protein>
    <submittedName>
        <fullName evidence="1">Regulatory protein GemA</fullName>
    </submittedName>
</protein>
<dbReference type="EMBL" id="JAJATZ010000002">
    <property type="protein sequence ID" value="MCB5198575.1"/>
    <property type="molecule type" value="Genomic_DNA"/>
</dbReference>
<evidence type="ECO:0000313" key="2">
    <source>
        <dbReference type="Proteomes" id="UP001138961"/>
    </source>
</evidence>
<comment type="caution">
    <text evidence="1">The sequence shown here is derived from an EMBL/GenBank/DDBJ whole genome shotgun (WGS) entry which is preliminary data.</text>
</comment>
<dbReference type="Proteomes" id="UP001138961">
    <property type="component" value="Unassembled WGS sequence"/>
</dbReference>
<sequence>MTRALQRLVHVACRELAIDADTRRYLQLVVTGKASMADMDEADLQKLLTRLKEKGFRVTATGKRKAAPRADLRYIHVLWRLLGEDGALDRPGRAGLNAFVRSRFAGKWASVPIDIDALQDAGQINDVTRALKDWCARRCIKTER</sequence>
<dbReference type="Pfam" id="PF06252">
    <property type="entry name" value="GemA"/>
    <property type="match status" value="1"/>
</dbReference>
<evidence type="ECO:0000313" key="1">
    <source>
        <dbReference type="EMBL" id="MCB5198575.1"/>
    </source>
</evidence>
<proteinExistence type="predicted"/>
<name>A0ABS8BS63_9RHOB</name>
<keyword evidence="2" id="KW-1185">Reference proteome</keyword>
<organism evidence="1 2">
    <name type="scientific">Loktanella gaetbuli</name>
    <dbReference type="NCBI Taxonomy" id="2881335"/>
    <lineage>
        <taxon>Bacteria</taxon>
        <taxon>Pseudomonadati</taxon>
        <taxon>Pseudomonadota</taxon>
        <taxon>Alphaproteobacteria</taxon>
        <taxon>Rhodobacterales</taxon>
        <taxon>Roseobacteraceae</taxon>
        <taxon>Loktanella</taxon>
    </lineage>
</organism>
<accession>A0ABS8BS63</accession>
<dbReference type="RefSeq" id="WP_226747489.1">
    <property type="nucleotide sequence ID" value="NZ_JAJATZ010000002.1"/>
</dbReference>
<gene>
    <name evidence="1" type="ORF">LGQ03_04930</name>
</gene>
<reference evidence="1" key="1">
    <citation type="submission" date="2021-10" db="EMBL/GenBank/DDBJ databases">
        <title>Loktanella gaetbuli sp. nov., isolated from a tidal flat.</title>
        <authorList>
            <person name="Park S."/>
            <person name="Yoon J.-H."/>
        </authorList>
    </citation>
    <scope>NUCLEOTIDE SEQUENCE</scope>
    <source>
        <strain evidence="1">TSTF-M6</strain>
    </source>
</reference>
<dbReference type="InterPro" id="IPR009363">
    <property type="entry name" value="Phage_Mu_Gp16"/>
</dbReference>